<evidence type="ECO:0000256" key="4">
    <source>
        <dbReference type="ARBA" id="ARBA00023163"/>
    </source>
</evidence>
<evidence type="ECO:0000256" key="3">
    <source>
        <dbReference type="ARBA" id="ARBA00023015"/>
    </source>
</evidence>
<accession>A0A1M5T1M6</accession>
<dbReference type="InterPro" id="IPR050661">
    <property type="entry name" value="BglG_antiterminators"/>
</dbReference>
<dbReference type="CDD" id="cd05568">
    <property type="entry name" value="PTS_IIB_bgl_like"/>
    <property type="match status" value="1"/>
</dbReference>
<name>A0A1M5T1M6_9FIRM</name>
<dbReference type="Proteomes" id="UP000184389">
    <property type="component" value="Unassembled WGS sequence"/>
</dbReference>
<dbReference type="Pfam" id="PF00874">
    <property type="entry name" value="PRD"/>
    <property type="match status" value="2"/>
</dbReference>
<proteinExistence type="predicted"/>
<keyword evidence="3" id="KW-0805">Transcription regulation</keyword>
<feature type="domain" description="PRD" evidence="7">
    <location>
        <begin position="184"/>
        <end position="286"/>
    </location>
</feature>
<evidence type="ECO:0000313" key="9">
    <source>
        <dbReference type="Proteomes" id="UP000184389"/>
    </source>
</evidence>
<dbReference type="GO" id="GO:0009401">
    <property type="term" value="P:phosphoenolpyruvate-dependent sugar phosphotransferase system"/>
    <property type="evidence" value="ECO:0007669"/>
    <property type="project" value="InterPro"/>
</dbReference>
<dbReference type="AlphaFoldDB" id="A0A1M5T1M6"/>
<evidence type="ECO:0000259" key="6">
    <source>
        <dbReference type="PROSITE" id="PS51099"/>
    </source>
</evidence>
<evidence type="ECO:0000256" key="2">
    <source>
        <dbReference type="ARBA" id="ARBA00022737"/>
    </source>
</evidence>
<protein>
    <submittedName>
        <fullName evidence="8">Transcriptional antiterminator</fullName>
    </submittedName>
</protein>
<dbReference type="GO" id="GO:0006355">
    <property type="term" value="P:regulation of DNA-templated transcription"/>
    <property type="evidence" value="ECO:0007669"/>
    <property type="project" value="InterPro"/>
</dbReference>
<keyword evidence="4" id="KW-0804">Transcription</keyword>
<dbReference type="GO" id="GO:0008982">
    <property type="term" value="F:protein-N(PI)-phosphohistidine-sugar phosphotransferase activity"/>
    <property type="evidence" value="ECO:0007669"/>
    <property type="project" value="InterPro"/>
</dbReference>
<evidence type="ECO:0000256" key="1">
    <source>
        <dbReference type="ARBA" id="ARBA00022679"/>
    </source>
</evidence>
<dbReference type="PROSITE" id="PS51372">
    <property type="entry name" value="PRD_2"/>
    <property type="match status" value="2"/>
</dbReference>
<dbReference type="InterPro" id="IPR036390">
    <property type="entry name" value="WH_DNA-bd_sf"/>
</dbReference>
<dbReference type="InterPro" id="IPR011608">
    <property type="entry name" value="PRD"/>
</dbReference>
<gene>
    <name evidence="8" type="ORF">SAMN02745180_00339</name>
</gene>
<dbReference type="SUPFAM" id="SSF46785">
    <property type="entry name" value="Winged helix' DNA-binding domain"/>
    <property type="match status" value="1"/>
</dbReference>
<dbReference type="Gene3D" id="3.40.50.2300">
    <property type="match status" value="1"/>
</dbReference>
<dbReference type="Gene3D" id="3.40.930.10">
    <property type="entry name" value="Mannitol-specific EII, Chain A"/>
    <property type="match status" value="1"/>
</dbReference>
<evidence type="ECO:0000313" key="8">
    <source>
        <dbReference type="EMBL" id="SHH44263.1"/>
    </source>
</evidence>
<dbReference type="InterPro" id="IPR002178">
    <property type="entry name" value="PTS_EIIA_type-2_dom"/>
</dbReference>
<dbReference type="InterPro" id="IPR013196">
    <property type="entry name" value="HTH_11"/>
</dbReference>
<dbReference type="RefSeq" id="WP_072742786.1">
    <property type="nucleotide sequence ID" value="NZ_FQXR01000002.1"/>
</dbReference>
<dbReference type="Pfam" id="PF00359">
    <property type="entry name" value="PTS_EIIA_2"/>
    <property type="match status" value="1"/>
</dbReference>
<dbReference type="PROSITE" id="PS51094">
    <property type="entry name" value="PTS_EIIA_TYPE_2"/>
    <property type="match status" value="1"/>
</dbReference>
<dbReference type="EMBL" id="FQXR01000002">
    <property type="protein sequence ID" value="SHH44263.1"/>
    <property type="molecule type" value="Genomic_DNA"/>
</dbReference>
<dbReference type="Pfam" id="PF08279">
    <property type="entry name" value="HTH_11"/>
    <property type="match status" value="1"/>
</dbReference>
<keyword evidence="1" id="KW-0808">Transferase</keyword>
<feature type="domain" description="PTS EIIB type-2" evidence="6">
    <location>
        <begin position="402"/>
        <end position="492"/>
    </location>
</feature>
<dbReference type="PANTHER" id="PTHR30185:SF18">
    <property type="entry name" value="TRANSCRIPTIONAL REGULATOR MTLR"/>
    <property type="match status" value="1"/>
</dbReference>
<dbReference type="Gene3D" id="1.10.10.10">
    <property type="entry name" value="Winged helix-like DNA-binding domain superfamily/Winged helix DNA-binding domain"/>
    <property type="match status" value="2"/>
</dbReference>
<evidence type="ECO:0000259" key="5">
    <source>
        <dbReference type="PROSITE" id="PS51094"/>
    </source>
</evidence>
<dbReference type="PROSITE" id="PS51099">
    <property type="entry name" value="PTS_EIIB_TYPE_2"/>
    <property type="match status" value="1"/>
</dbReference>
<dbReference type="InterPro" id="IPR036634">
    <property type="entry name" value="PRD_sf"/>
</dbReference>
<feature type="domain" description="PTS EIIA type-2" evidence="5">
    <location>
        <begin position="513"/>
        <end position="654"/>
    </location>
</feature>
<dbReference type="InterPro" id="IPR036095">
    <property type="entry name" value="PTS_EIIB-like_sf"/>
</dbReference>
<dbReference type="STRING" id="1123281.SAMN02745180_00339"/>
<organism evidence="8 9">
    <name type="scientific">Sporanaerobacter acetigenes DSM 13106</name>
    <dbReference type="NCBI Taxonomy" id="1123281"/>
    <lineage>
        <taxon>Bacteria</taxon>
        <taxon>Bacillati</taxon>
        <taxon>Bacillota</taxon>
        <taxon>Tissierellia</taxon>
        <taxon>Tissierellales</taxon>
        <taxon>Sporanaerobacteraceae</taxon>
        <taxon>Sporanaerobacter</taxon>
    </lineage>
</organism>
<reference evidence="8 9" key="1">
    <citation type="submission" date="2016-11" db="EMBL/GenBank/DDBJ databases">
        <authorList>
            <person name="Jaros S."/>
            <person name="Januszkiewicz K."/>
            <person name="Wedrychowicz H."/>
        </authorList>
    </citation>
    <scope>NUCLEOTIDE SEQUENCE [LARGE SCALE GENOMIC DNA]</scope>
    <source>
        <strain evidence="8 9">DSM 13106</strain>
    </source>
</reference>
<feature type="domain" description="PRD" evidence="7">
    <location>
        <begin position="291"/>
        <end position="398"/>
    </location>
</feature>
<keyword evidence="9" id="KW-1185">Reference proteome</keyword>
<dbReference type="Gene3D" id="1.10.1790.10">
    <property type="entry name" value="PRD domain"/>
    <property type="match status" value="2"/>
</dbReference>
<dbReference type="PANTHER" id="PTHR30185">
    <property type="entry name" value="CRYPTIC BETA-GLUCOSIDE BGL OPERON ANTITERMINATOR"/>
    <property type="match status" value="1"/>
</dbReference>
<dbReference type="InterPro" id="IPR013011">
    <property type="entry name" value="PTS_EIIB_2"/>
</dbReference>
<dbReference type="InterPro" id="IPR016152">
    <property type="entry name" value="PTrfase/Anion_transptr"/>
</dbReference>
<dbReference type="InterPro" id="IPR036388">
    <property type="entry name" value="WH-like_DNA-bd_sf"/>
</dbReference>
<dbReference type="SUPFAM" id="SSF63520">
    <property type="entry name" value="PTS-regulatory domain, PRD"/>
    <property type="match status" value="2"/>
</dbReference>
<keyword evidence="2" id="KW-0677">Repeat</keyword>
<evidence type="ECO:0000259" key="7">
    <source>
        <dbReference type="PROSITE" id="PS51372"/>
    </source>
</evidence>
<sequence>MVTLGKRQKDIIHYLLKIKENSTIKEIALIFNVSERTIRYDLDIIEAWLKEKNVDLIRKPRLGVGIDLGNKNAHEILNELTSLENIDYSAEERQFHIKLLLFLSANYITLEDISEIIKVSKNTIISDLDKIEEEFYESEISLDRKTYYGIKFLGKESSIRNETSKLIGKGLKKGLLSSYEIEYLFEDIDKALILKAIKEKENFLEISYTEESIKELIVNIAVAIKRVKKGKSIECVYDLDKDNRGYATTKKALEIIEKADDIVFDENEINYLDKIFKGAKIRDSISFPGEYENENVNIIVQEIVEDVKKYLGIDLEKDVEVINGLRTHLEVAFYRISNNLTIENPLTDQIKYRYPFIFEMSRKILNKHKTFLGGKLIDDEIAYVAMHIGAAFERNKSSSFMPNVLLVCGSGFATSNLLKTRLNIMLPELKYMGPVSAHEVDECIKKNNVDFVISTSPLEISGIEVIRINPLLDNEDLSRLKTLIFKNTVRKQLDYISDINGANAYRKVNYLGELLNSEEVNLKVDCENWREAIHLASKPLIEQKSITKDYIDAMIKAVEELGPYMVFIPQVALTHASNHNGVLKDSMSLLTLKENIKFGDKGNEEVRIIIVLASLNPELYMEKLVKLVEILEQEAAADILINADSYEEIMYLRN</sequence>
<dbReference type="SUPFAM" id="SSF55804">
    <property type="entry name" value="Phoshotransferase/anion transport protein"/>
    <property type="match status" value="1"/>
</dbReference>
<dbReference type="SUPFAM" id="SSF52794">
    <property type="entry name" value="PTS system IIB component-like"/>
    <property type="match status" value="1"/>
</dbReference>